<dbReference type="Proteomes" id="UP000018780">
    <property type="component" value="Chromosome"/>
</dbReference>
<dbReference type="OrthoDB" id="7856110at2"/>
<protein>
    <recommendedName>
        <fullName evidence="3">HK97 gp10 family phage protein</fullName>
    </recommendedName>
</protein>
<dbReference type="STRING" id="999552.METH_06865"/>
<sequence>MSKSFELQLAEIADRVLDDAKFIATEATQDLMEAAQTPQIGVSRGGDGFEEGKIPVDEGDLINSLVSSLNGARVGGEDQASYGVAIAGFELGDVLEFGWTQEYAPAIEYGWTTGSGKQVPGRHFVGANVARWQEFIDAAVAKVCK</sequence>
<keyword evidence="2" id="KW-1185">Reference proteome</keyword>
<dbReference type="RefSeq" id="WP_024089650.1">
    <property type="nucleotide sequence ID" value="NC_023135.1"/>
</dbReference>
<reference evidence="1 2" key="1">
    <citation type="submission" date="2013-09" db="EMBL/GenBank/DDBJ databases">
        <authorList>
            <consortium name="DOE Joint Genome Institute"/>
            <person name="Klenk H.-P."/>
            <person name="Huntemann M."/>
            <person name="Han J."/>
            <person name="Chen A."/>
            <person name="Kyrpides N."/>
            <person name="Mavromatis K."/>
            <person name="Markowitz V."/>
            <person name="Palaniappan K."/>
            <person name="Ivanova N."/>
            <person name="Schaumberg A."/>
            <person name="Pati A."/>
            <person name="Liolios K."/>
            <person name="Nordberg H.P."/>
            <person name="Cantor M.N."/>
            <person name="Hua S.X."/>
            <person name="Woyke T."/>
        </authorList>
    </citation>
    <scope>NUCLEOTIDE SEQUENCE [LARGE SCALE GENOMIC DNA]</scope>
    <source>
        <strain evidence="1 2">DSM 14336</strain>
    </source>
</reference>
<gene>
    <name evidence="1" type="ORF">METH_06865</name>
</gene>
<evidence type="ECO:0000313" key="2">
    <source>
        <dbReference type="Proteomes" id="UP000018780"/>
    </source>
</evidence>
<dbReference type="HOGENOM" id="CLU_1784468_0_0_5"/>
<dbReference type="AlphaFoldDB" id="V9W1A1"/>
<dbReference type="EMBL" id="CP006773">
    <property type="protein sequence ID" value="AHD02947.1"/>
    <property type="molecule type" value="Genomic_DNA"/>
</dbReference>
<organism evidence="1 2">
    <name type="scientific">Leisingera methylohalidivorans DSM 14336</name>
    <dbReference type="NCBI Taxonomy" id="999552"/>
    <lineage>
        <taxon>Bacteria</taxon>
        <taxon>Pseudomonadati</taxon>
        <taxon>Pseudomonadota</taxon>
        <taxon>Alphaproteobacteria</taxon>
        <taxon>Rhodobacterales</taxon>
        <taxon>Roseobacteraceae</taxon>
        <taxon>Leisingera</taxon>
    </lineage>
</organism>
<proteinExistence type="predicted"/>
<evidence type="ECO:0008006" key="3">
    <source>
        <dbReference type="Google" id="ProtNLM"/>
    </source>
</evidence>
<dbReference type="PATRIC" id="fig|999552.6.peg.1381"/>
<dbReference type="KEGG" id="lmd:METH_06865"/>
<evidence type="ECO:0000313" key="1">
    <source>
        <dbReference type="EMBL" id="AHD02947.1"/>
    </source>
</evidence>
<accession>V9W1A1</accession>
<name>V9W1A1_9RHOB</name>